<dbReference type="InterPro" id="IPR017927">
    <property type="entry name" value="FAD-bd_FR_type"/>
</dbReference>
<keyword evidence="7" id="KW-0520">NAD</keyword>
<keyword evidence="10" id="KW-0813">Transport</keyword>
<dbReference type="InterPro" id="IPR000971">
    <property type="entry name" value="Globin"/>
</dbReference>
<keyword evidence="14" id="KW-1185">Reference proteome</keyword>
<dbReference type="PROSITE" id="PS51384">
    <property type="entry name" value="FAD_FR"/>
    <property type="match status" value="1"/>
</dbReference>
<dbReference type="CDD" id="cd06184">
    <property type="entry name" value="flavohem_like_fad_nad_binding"/>
    <property type="match status" value="1"/>
</dbReference>
<evidence type="ECO:0000256" key="9">
    <source>
        <dbReference type="ARBA" id="ARBA00049433"/>
    </source>
</evidence>
<dbReference type="SUPFAM" id="SSF52343">
    <property type="entry name" value="Ferredoxin reductase-like, C-terminal NADP-linked domain"/>
    <property type="match status" value="1"/>
</dbReference>
<accession>A0ABX8VRZ7</accession>
<comment type="similarity">
    <text evidence="10">Belongs to the globin family.</text>
</comment>
<proteinExistence type="inferred from homology"/>
<sequence length="410" mass="44432">MTTTAIEAAEVHELEPEHAEIIKATLPLVGAHVDEITVAFYRRMFGQHPELLRNLFNRGNQAQGSQQRALAASIATFATHLVDPDLPHPSELLSRIGHKHASLGVTADQYPIVHEHLFAAIVEILGADTVTAEVAAAWDRVYWIMADTLIGLERELYTRAGVDTGDVFRRLRVTAREDDPSGAVLVTVGAEGISNAFAAQYVSVGVTLPDGARQLRQYSLVNAPGAAELTFAVKPVDAVDQSPAGEVSNWIRSNVRVGDLLDVTVPFGDLPEPRSGAPVVLISAGIGITPMVSILECLVAHGYTAPVQVLHADRSEETHPLRKRHRELVDILPDGSLDLWYAEGVDGDNARIHEGLMNLEDIEIADGAEIYLCGNDGFVQAVRAQLTARGIAKEQVHCELFSPNDWLLDA</sequence>
<dbReference type="PRINTS" id="PR00410">
    <property type="entry name" value="PHEHYDRXLASE"/>
</dbReference>
<dbReference type="Pfam" id="PF00175">
    <property type="entry name" value="NAD_binding_1"/>
    <property type="match status" value="1"/>
</dbReference>
<keyword evidence="5" id="KW-0479">Metal-binding</keyword>
<dbReference type="Proteomes" id="UP000825367">
    <property type="component" value="Chromosome"/>
</dbReference>
<evidence type="ECO:0000256" key="1">
    <source>
        <dbReference type="ARBA" id="ARBA00006401"/>
    </source>
</evidence>
<evidence type="ECO:0000313" key="14">
    <source>
        <dbReference type="Proteomes" id="UP000825367"/>
    </source>
</evidence>
<evidence type="ECO:0000259" key="11">
    <source>
        <dbReference type="PROSITE" id="PS01033"/>
    </source>
</evidence>
<dbReference type="PANTHER" id="PTHR43396">
    <property type="entry name" value="FLAVOHEMOPROTEIN"/>
    <property type="match status" value="1"/>
</dbReference>
<comment type="similarity">
    <text evidence="1">In the C-terminal section; belongs to the flavoprotein pyridine nucleotide cytochrome reductase family.</text>
</comment>
<keyword evidence="6" id="KW-0408">Iron</keyword>
<evidence type="ECO:0000256" key="10">
    <source>
        <dbReference type="RuleBase" id="RU000356"/>
    </source>
</evidence>
<dbReference type="InterPro" id="IPR009050">
    <property type="entry name" value="Globin-like_sf"/>
</dbReference>
<evidence type="ECO:0000259" key="12">
    <source>
        <dbReference type="PROSITE" id="PS51384"/>
    </source>
</evidence>
<dbReference type="InterPro" id="IPR001433">
    <property type="entry name" value="OxRdtase_FAD/NAD-bd"/>
</dbReference>
<dbReference type="InterPro" id="IPR012292">
    <property type="entry name" value="Globin/Proto"/>
</dbReference>
<feature type="domain" description="FAD-binding FR-type" evidence="12">
    <location>
        <begin position="166"/>
        <end position="273"/>
    </location>
</feature>
<keyword evidence="3 10" id="KW-0349">Heme</keyword>
<evidence type="ECO:0000256" key="6">
    <source>
        <dbReference type="ARBA" id="ARBA00023004"/>
    </source>
</evidence>
<reference evidence="13 14" key="1">
    <citation type="submission" date="2021-07" db="EMBL/GenBank/DDBJ databases">
        <title>Whole genome sequencing of non-tuberculosis mycobacteria type-strains.</title>
        <authorList>
            <person name="Igarashi Y."/>
            <person name="Osugi A."/>
            <person name="Mitarai S."/>
        </authorList>
    </citation>
    <scope>NUCLEOTIDE SEQUENCE [LARGE SCALE GENOMIC DNA]</scope>
    <source>
        <strain evidence="13 14">JCM 16370</strain>
    </source>
</reference>
<protein>
    <recommendedName>
        <fullName evidence="2">nitric oxide dioxygenase</fullName>
        <ecNumber evidence="2">1.14.12.17</ecNumber>
    </recommendedName>
</protein>
<comment type="catalytic activity">
    <reaction evidence="9">
        <text>2 nitric oxide + NADPH + 2 O2 = 2 nitrate + NADP(+) + H(+)</text>
        <dbReference type="Rhea" id="RHEA:19465"/>
        <dbReference type="ChEBI" id="CHEBI:15378"/>
        <dbReference type="ChEBI" id="CHEBI:15379"/>
        <dbReference type="ChEBI" id="CHEBI:16480"/>
        <dbReference type="ChEBI" id="CHEBI:17632"/>
        <dbReference type="ChEBI" id="CHEBI:57783"/>
        <dbReference type="ChEBI" id="CHEBI:58349"/>
        <dbReference type="EC" id="1.14.12.17"/>
    </reaction>
</comment>
<dbReference type="Gene3D" id="2.40.30.10">
    <property type="entry name" value="Translation factors"/>
    <property type="match status" value="1"/>
</dbReference>
<dbReference type="InterPro" id="IPR017938">
    <property type="entry name" value="Riboflavin_synthase-like_b-brl"/>
</dbReference>
<evidence type="ECO:0000256" key="5">
    <source>
        <dbReference type="ARBA" id="ARBA00022723"/>
    </source>
</evidence>
<dbReference type="Gene3D" id="3.40.50.80">
    <property type="entry name" value="Nucleotide-binding domain of ferredoxin-NADP reductase (FNR) module"/>
    <property type="match status" value="1"/>
</dbReference>
<evidence type="ECO:0000256" key="7">
    <source>
        <dbReference type="ARBA" id="ARBA00023027"/>
    </source>
</evidence>
<name>A0ABX8VRZ7_9MYCO</name>
<keyword evidence="4 10" id="KW-0561">Oxygen transport</keyword>
<dbReference type="PANTHER" id="PTHR43396:SF3">
    <property type="entry name" value="FLAVOHEMOPROTEIN"/>
    <property type="match status" value="1"/>
</dbReference>
<dbReference type="PROSITE" id="PS01033">
    <property type="entry name" value="GLOBIN"/>
    <property type="match status" value="1"/>
</dbReference>
<gene>
    <name evidence="13" type="ORF">K0O64_10220</name>
</gene>
<dbReference type="RefSeq" id="WP_096311037.1">
    <property type="nucleotide sequence ID" value="NZ_BAAAVX010000045.1"/>
</dbReference>
<comment type="catalytic activity">
    <reaction evidence="8">
        <text>2 nitric oxide + NADH + 2 O2 = 2 nitrate + NAD(+) + H(+)</text>
        <dbReference type="Rhea" id="RHEA:19469"/>
        <dbReference type="ChEBI" id="CHEBI:15378"/>
        <dbReference type="ChEBI" id="CHEBI:15379"/>
        <dbReference type="ChEBI" id="CHEBI:16480"/>
        <dbReference type="ChEBI" id="CHEBI:17632"/>
        <dbReference type="ChEBI" id="CHEBI:57540"/>
        <dbReference type="ChEBI" id="CHEBI:57945"/>
        <dbReference type="EC" id="1.14.12.17"/>
    </reaction>
</comment>
<organism evidence="13 14">
    <name type="scientific">Mycolicibacterium pallens</name>
    <dbReference type="NCBI Taxonomy" id="370524"/>
    <lineage>
        <taxon>Bacteria</taxon>
        <taxon>Bacillati</taxon>
        <taxon>Actinomycetota</taxon>
        <taxon>Actinomycetes</taxon>
        <taxon>Mycobacteriales</taxon>
        <taxon>Mycobacteriaceae</taxon>
        <taxon>Mycolicibacterium</taxon>
    </lineage>
</organism>
<dbReference type="InterPro" id="IPR039261">
    <property type="entry name" value="FNR_nucleotide-bd"/>
</dbReference>
<dbReference type="EMBL" id="CP080333">
    <property type="protein sequence ID" value="QYL18826.1"/>
    <property type="molecule type" value="Genomic_DNA"/>
</dbReference>
<feature type="domain" description="Globin" evidence="11">
    <location>
        <begin position="13"/>
        <end position="154"/>
    </location>
</feature>
<dbReference type="Gene3D" id="1.10.490.10">
    <property type="entry name" value="Globins"/>
    <property type="match status" value="1"/>
</dbReference>
<evidence type="ECO:0000256" key="8">
    <source>
        <dbReference type="ARBA" id="ARBA00048649"/>
    </source>
</evidence>
<dbReference type="SUPFAM" id="SSF63380">
    <property type="entry name" value="Riboflavin synthase domain-like"/>
    <property type="match status" value="1"/>
</dbReference>
<evidence type="ECO:0000256" key="2">
    <source>
        <dbReference type="ARBA" id="ARBA00012229"/>
    </source>
</evidence>
<dbReference type="EC" id="1.14.12.17" evidence="2"/>
<dbReference type="SUPFAM" id="SSF46458">
    <property type="entry name" value="Globin-like"/>
    <property type="match status" value="1"/>
</dbReference>
<evidence type="ECO:0000256" key="3">
    <source>
        <dbReference type="ARBA" id="ARBA00022617"/>
    </source>
</evidence>
<dbReference type="CDD" id="cd14782">
    <property type="entry name" value="FHb-globin_2"/>
    <property type="match status" value="1"/>
</dbReference>
<evidence type="ECO:0000313" key="13">
    <source>
        <dbReference type="EMBL" id="QYL18826.1"/>
    </source>
</evidence>
<evidence type="ECO:0000256" key="4">
    <source>
        <dbReference type="ARBA" id="ARBA00022621"/>
    </source>
</evidence>
<dbReference type="Pfam" id="PF00042">
    <property type="entry name" value="Globin"/>
    <property type="match status" value="1"/>
</dbReference>